<dbReference type="EMBL" id="FOMR01000006">
    <property type="protein sequence ID" value="SFD93163.1"/>
    <property type="molecule type" value="Genomic_DNA"/>
</dbReference>
<accession>A0A1I1WIA3</accession>
<protein>
    <submittedName>
        <fullName evidence="2">Uncharacterized protein</fullName>
    </submittedName>
</protein>
<dbReference type="AlphaFoldDB" id="A0A1I1WIA3"/>
<keyword evidence="3" id="KW-1185">Reference proteome</keyword>
<organism evidence="2 3">
    <name type="scientific">Lentibacillus persicus</name>
    <dbReference type="NCBI Taxonomy" id="640948"/>
    <lineage>
        <taxon>Bacteria</taxon>
        <taxon>Bacillati</taxon>
        <taxon>Bacillota</taxon>
        <taxon>Bacilli</taxon>
        <taxon>Bacillales</taxon>
        <taxon>Bacillaceae</taxon>
        <taxon>Lentibacillus</taxon>
    </lineage>
</organism>
<feature type="chain" id="PRO_5011784438" evidence="1">
    <location>
        <begin position="22"/>
        <end position="247"/>
    </location>
</feature>
<gene>
    <name evidence="2" type="ORF">SAMN05216238_1062</name>
</gene>
<reference evidence="3" key="1">
    <citation type="submission" date="2016-10" db="EMBL/GenBank/DDBJ databases">
        <authorList>
            <person name="Varghese N."/>
            <person name="Submissions S."/>
        </authorList>
    </citation>
    <scope>NUCLEOTIDE SEQUENCE [LARGE SCALE GENOMIC DNA]</scope>
    <source>
        <strain evidence="3">DSM 22530</strain>
    </source>
</reference>
<proteinExistence type="predicted"/>
<evidence type="ECO:0000313" key="2">
    <source>
        <dbReference type="EMBL" id="SFD93163.1"/>
    </source>
</evidence>
<feature type="signal peptide" evidence="1">
    <location>
        <begin position="1"/>
        <end position="21"/>
    </location>
</feature>
<evidence type="ECO:0000256" key="1">
    <source>
        <dbReference type="SAM" id="SignalP"/>
    </source>
</evidence>
<dbReference type="Proteomes" id="UP000199474">
    <property type="component" value="Unassembled WGS sequence"/>
</dbReference>
<dbReference type="OrthoDB" id="1653343at2"/>
<sequence>MRCMAIIVIIIGLVAPLEAYAEVTATSQKQLSEFNIDLTGNSSNEKVKLNGVPFAPDSNYYTEINTIISDSKDKQWDITYEGGYNPAIKFYDLDHDGVKDIFYQSDAGGNKGLYHYHLHTFKKDQLKEIALPEQQSIQAKFVNGFKIEIQIDYEAEPITAKLNNRSSKYIKLGIYNEEGKLLDSTTPLVEPISFFEPVEVEGREGYGLKSYQHISGAYHADLIGTVETVWYYDRDKWIILETEWLPS</sequence>
<dbReference type="RefSeq" id="WP_143069974.1">
    <property type="nucleotide sequence ID" value="NZ_FOMR01000006.1"/>
</dbReference>
<evidence type="ECO:0000313" key="3">
    <source>
        <dbReference type="Proteomes" id="UP000199474"/>
    </source>
</evidence>
<keyword evidence="1" id="KW-0732">Signal</keyword>
<dbReference type="STRING" id="640948.SAMN05216238_1062"/>
<name>A0A1I1WIA3_9BACI</name>